<keyword evidence="1" id="KW-0812">Transmembrane</keyword>
<keyword evidence="1" id="KW-1133">Transmembrane helix</keyword>
<sequence length="648" mass="70357">MLNLFRKKKVEDIQEVAGGAVQRKFAGRVALIITILAVLTSFIHVWMNSFSLMIAIKRNALHLGMMLGLAFLMYPATKKSSKINPSVLDWILSFLGLSVGLYIYFFYDSLVDRSLIANNMDYFFAILAILLILEASRRSVGILLPIISACFLFYAKFGYVFSGMLGHQGFSWQRILTRMYMTSEGIFGTTLMVSSSYVFMFILFGSFLAKTNTAKFFNDFALALAGRLRGGPAHVSVMASGLMGTISGSAQANVATTGSFTIPLMKEVGYSPRFAGAVEAAASTGGILMPPIMGAASFIMASFLGIPYIEVMKAGLIPALFYYIAIFRIIDLRAQKMGLQGLDETKLPNLKEVMKYQGHLIIPIIIIIILLLRGLTPLYSAFFGMIAVILVSSLRKSSRLNFTRFIEAMEDGAKTAVSVGIACAVVGFVVGVVAMTGLGQVIAYNIMAFSGGHLWLALILVMIASIFLGMGLPATACYIITASIAAPALVRMGVEPLAAHYFAFYYGTLSAIIPPVALTSYTAGGIAGANPIDVAFTGFKLAFAGIMIPFMFVYSPILLLQNVVVWRLFVVVFTGLVGIYCLGAAAENYLFSKLRLYERIFAGAAAVLLIQPKILTDSIGIALTVAFIASNYYYTKSIRRKHEQVVTS</sequence>
<dbReference type="STRING" id="69895.SAMN05192551_101609"/>
<feature type="transmembrane region" description="Helical" evidence="1">
    <location>
        <begin position="353"/>
        <end position="372"/>
    </location>
</feature>
<dbReference type="NCBIfam" id="TIGR02123">
    <property type="entry name" value="TRAP_fused"/>
    <property type="match status" value="1"/>
</dbReference>
<evidence type="ECO:0000256" key="1">
    <source>
        <dbReference type="SAM" id="Phobius"/>
    </source>
</evidence>
<protein>
    <submittedName>
        <fullName evidence="3">TRAP transporter, 4TM/12TM fusion protein</fullName>
    </submittedName>
</protein>
<dbReference type="RefSeq" id="WP_093369533.1">
    <property type="nucleotide sequence ID" value="NZ_FOQA01000001.1"/>
</dbReference>
<keyword evidence="4" id="KW-1185">Reference proteome</keyword>
<proteinExistence type="predicted"/>
<feature type="transmembrane region" description="Helical" evidence="1">
    <location>
        <begin position="378"/>
        <end position="394"/>
    </location>
</feature>
<dbReference type="Pfam" id="PF06808">
    <property type="entry name" value="DctM"/>
    <property type="match status" value="1"/>
</dbReference>
<evidence type="ECO:0000259" key="2">
    <source>
        <dbReference type="Pfam" id="PF06808"/>
    </source>
</evidence>
<accession>A0A1I3B5X1</accession>
<feature type="transmembrane region" description="Helical" evidence="1">
    <location>
        <begin position="618"/>
        <end position="634"/>
    </location>
</feature>
<feature type="transmembrane region" description="Helical" evidence="1">
    <location>
        <begin position="415"/>
        <end position="435"/>
    </location>
</feature>
<name>A0A1I3B5X1_9FIRM</name>
<feature type="transmembrane region" description="Helical" evidence="1">
    <location>
        <begin position="502"/>
        <end position="529"/>
    </location>
</feature>
<dbReference type="EMBL" id="FOQA01000001">
    <property type="protein sequence ID" value="SFH57698.1"/>
    <property type="molecule type" value="Genomic_DNA"/>
</dbReference>
<dbReference type="InterPro" id="IPR010656">
    <property type="entry name" value="DctM"/>
</dbReference>
<feature type="transmembrane region" description="Helical" evidence="1">
    <location>
        <begin position="292"/>
        <end position="309"/>
    </location>
</feature>
<feature type="domain" description="TRAP C4-dicarboxylate transport system permease DctM subunit" evidence="2">
    <location>
        <begin position="127"/>
        <end position="566"/>
    </location>
</feature>
<keyword evidence="1" id="KW-0472">Membrane</keyword>
<feature type="transmembrane region" description="Helical" evidence="1">
    <location>
        <begin position="59"/>
        <end position="76"/>
    </location>
</feature>
<reference evidence="4" key="1">
    <citation type="submission" date="2016-10" db="EMBL/GenBank/DDBJ databases">
        <authorList>
            <person name="Varghese N."/>
            <person name="Submissions S."/>
        </authorList>
    </citation>
    <scope>NUCLEOTIDE SEQUENCE [LARGE SCALE GENOMIC DNA]</scope>
    <source>
        <strain evidence="4">Z-7934</strain>
    </source>
</reference>
<gene>
    <name evidence="3" type="ORF">SAMN05192551_101609</name>
</gene>
<feature type="transmembrane region" description="Helical" evidence="1">
    <location>
        <begin position="140"/>
        <end position="165"/>
    </location>
</feature>
<organism evidence="3 4">
    <name type="scientific">Tindallia magadiensis</name>
    <dbReference type="NCBI Taxonomy" id="69895"/>
    <lineage>
        <taxon>Bacteria</taxon>
        <taxon>Bacillati</taxon>
        <taxon>Bacillota</taxon>
        <taxon>Clostridia</taxon>
        <taxon>Peptostreptococcales</taxon>
        <taxon>Tindalliaceae</taxon>
        <taxon>Tindallia</taxon>
    </lineage>
</organism>
<feature type="transmembrane region" description="Helical" evidence="1">
    <location>
        <begin position="315"/>
        <end position="332"/>
    </location>
</feature>
<feature type="transmembrane region" description="Helical" evidence="1">
    <location>
        <begin position="29"/>
        <end position="47"/>
    </location>
</feature>
<evidence type="ECO:0000313" key="3">
    <source>
        <dbReference type="EMBL" id="SFH57698.1"/>
    </source>
</evidence>
<feature type="transmembrane region" description="Helical" evidence="1">
    <location>
        <begin position="565"/>
        <end position="584"/>
    </location>
</feature>
<evidence type="ECO:0000313" key="4">
    <source>
        <dbReference type="Proteomes" id="UP000199287"/>
    </source>
</evidence>
<dbReference type="PANTHER" id="PTHR43849:SF2">
    <property type="entry name" value="BLL3936 PROTEIN"/>
    <property type="match status" value="1"/>
</dbReference>
<dbReference type="Proteomes" id="UP000199287">
    <property type="component" value="Unassembled WGS sequence"/>
</dbReference>
<feature type="transmembrane region" description="Helical" evidence="1">
    <location>
        <begin position="113"/>
        <end position="133"/>
    </location>
</feature>
<dbReference type="OrthoDB" id="9759894at2"/>
<feature type="transmembrane region" description="Helical" evidence="1">
    <location>
        <begin position="185"/>
        <end position="209"/>
    </location>
</feature>
<feature type="transmembrane region" description="Helical" evidence="1">
    <location>
        <begin position="541"/>
        <end position="559"/>
    </location>
</feature>
<dbReference type="InterPro" id="IPR011853">
    <property type="entry name" value="TRAP_DctM-Dct_fused"/>
</dbReference>
<dbReference type="AlphaFoldDB" id="A0A1I3B5X1"/>
<dbReference type="PANTHER" id="PTHR43849">
    <property type="entry name" value="BLL3936 PROTEIN"/>
    <property type="match status" value="1"/>
</dbReference>
<feature type="transmembrane region" description="Helical" evidence="1">
    <location>
        <begin position="88"/>
        <end position="107"/>
    </location>
</feature>